<keyword evidence="1" id="KW-0472">Membrane</keyword>
<dbReference type="GO" id="GO:0016810">
    <property type="term" value="F:hydrolase activity, acting on carbon-nitrogen (but not peptide) bonds"/>
    <property type="evidence" value="ECO:0007669"/>
    <property type="project" value="InterPro"/>
</dbReference>
<dbReference type="SUPFAM" id="SSF88713">
    <property type="entry name" value="Glycoside hydrolase/deacetylase"/>
    <property type="match status" value="1"/>
</dbReference>
<evidence type="ECO:0000259" key="2">
    <source>
        <dbReference type="PROSITE" id="PS51677"/>
    </source>
</evidence>
<dbReference type="Proteomes" id="UP000034952">
    <property type="component" value="Unassembled WGS sequence"/>
</dbReference>
<feature type="transmembrane region" description="Helical" evidence="1">
    <location>
        <begin position="6"/>
        <end position="25"/>
    </location>
</feature>
<evidence type="ECO:0000313" key="3">
    <source>
        <dbReference type="EMBL" id="KKP66749.1"/>
    </source>
</evidence>
<evidence type="ECO:0000256" key="1">
    <source>
        <dbReference type="SAM" id="Phobius"/>
    </source>
</evidence>
<reference evidence="3 4" key="1">
    <citation type="journal article" date="2015" name="Nature">
        <title>rRNA introns, odd ribosomes, and small enigmatic genomes across a large radiation of phyla.</title>
        <authorList>
            <person name="Brown C.T."/>
            <person name="Hug L.A."/>
            <person name="Thomas B.C."/>
            <person name="Sharon I."/>
            <person name="Castelle C.J."/>
            <person name="Singh A."/>
            <person name="Wilkins M.J."/>
            <person name="Williams K.H."/>
            <person name="Banfield J.F."/>
        </authorList>
    </citation>
    <scope>NUCLEOTIDE SEQUENCE [LARGE SCALE GENOMIC DNA]</scope>
</reference>
<gene>
    <name evidence="3" type="ORF">UR64_C0003G0042</name>
</gene>
<dbReference type="Gene3D" id="3.20.20.370">
    <property type="entry name" value="Glycoside hydrolase/deacetylase"/>
    <property type="match status" value="1"/>
</dbReference>
<accession>A0A0G0BBP0</accession>
<dbReference type="GO" id="GO:0005975">
    <property type="term" value="P:carbohydrate metabolic process"/>
    <property type="evidence" value="ECO:0007669"/>
    <property type="project" value="InterPro"/>
</dbReference>
<keyword evidence="1" id="KW-0812">Transmembrane</keyword>
<feature type="domain" description="NodB homology" evidence="2">
    <location>
        <begin position="69"/>
        <end position="247"/>
    </location>
</feature>
<dbReference type="AlphaFoldDB" id="A0A0G0BBP0"/>
<dbReference type="InterPro" id="IPR002509">
    <property type="entry name" value="NODB_dom"/>
</dbReference>
<keyword evidence="1" id="KW-1133">Transmembrane helix</keyword>
<evidence type="ECO:0000313" key="4">
    <source>
        <dbReference type="Proteomes" id="UP000034952"/>
    </source>
</evidence>
<protein>
    <submittedName>
        <fullName evidence="3">Polysaccharide deacetylase</fullName>
    </submittedName>
</protein>
<dbReference type="EMBL" id="LBPY01000003">
    <property type="protein sequence ID" value="KKP66749.1"/>
    <property type="molecule type" value="Genomic_DNA"/>
</dbReference>
<comment type="caution">
    <text evidence="3">The sequence shown here is derived from an EMBL/GenBank/DDBJ whole genome shotgun (WGS) entry which is preliminary data.</text>
</comment>
<dbReference type="InterPro" id="IPR050248">
    <property type="entry name" value="Polysacc_deacetylase_ArnD"/>
</dbReference>
<dbReference type="InterPro" id="IPR011330">
    <property type="entry name" value="Glyco_hydro/deAcase_b/a-brl"/>
</dbReference>
<proteinExistence type="predicted"/>
<dbReference type="PROSITE" id="PS51677">
    <property type="entry name" value="NODB"/>
    <property type="match status" value="1"/>
</dbReference>
<organism evidence="3 4">
    <name type="scientific">Candidatus Nomurabacteria bacterium GW2011_GWE1_35_16</name>
    <dbReference type="NCBI Taxonomy" id="1618761"/>
    <lineage>
        <taxon>Bacteria</taxon>
        <taxon>Candidatus Nomuraibacteriota</taxon>
    </lineage>
</organism>
<dbReference type="Pfam" id="PF01522">
    <property type="entry name" value="Polysacc_deac_1"/>
    <property type="match status" value="1"/>
</dbReference>
<dbReference type="CDD" id="cd10917">
    <property type="entry name" value="CE4_NodB_like_6s_7s"/>
    <property type="match status" value="1"/>
</dbReference>
<sequence length="254" mass="29095">MKNKKLYIIIMSFVSIIIITYSLSLSKTEAPLLSEEIETKWKTELTDNDKYVVIGRSTIAPKNILNKSKVVLLTIDDGPSIRTREMVRILNTHNVKAIFFINGIHDKDNQGIIQQLEEEGFAIGNHTWSHINLKKEKDTNIIEKEINDNTNLIIKLTNNYPRFFRAPFGESNTYIRKLAKDQGMIFMDWSGSALDWDKSTKEKDIFISNVMSNVHSGSIILIHEHPWSVANLDALLTTLEIAGYTYVDPRNIIE</sequence>
<dbReference type="PANTHER" id="PTHR10587">
    <property type="entry name" value="GLYCOSYL TRANSFERASE-RELATED"/>
    <property type="match status" value="1"/>
</dbReference>
<name>A0A0G0BBP0_9BACT</name>